<organism evidence="1 2">
    <name type="scientific">Mesobacillus stamsii</name>
    <dbReference type="NCBI Taxonomy" id="225347"/>
    <lineage>
        <taxon>Bacteria</taxon>
        <taxon>Bacillati</taxon>
        <taxon>Bacillota</taxon>
        <taxon>Bacilli</taxon>
        <taxon>Bacillales</taxon>
        <taxon>Bacillaceae</taxon>
        <taxon>Mesobacillus</taxon>
    </lineage>
</organism>
<evidence type="ECO:0000313" key="2">
    <source>
        <dbReference type="Proteomes" id="UP001242313"/>
    </source>
</evidence>
<dbReference type="Gene3D" id="3.40.50.980">
    <property type="match status" value="1"/>
</dbReference>
<keyword evidence="2" id="KW-1185">Reference proteome</keyword>
<protein>
    <submittedName>
        <fullName evidence="1">Acyl-CoA synthetase (AMP-forming)/AMP-acid ligase II</fullName>
    </submittedName>
</protein>
<dbReference type="GO" id="GO:0016874">
    <property type="term" value="F:ligase activity"/>
    <property type="evidence" value="ECO:0007669"/>
    <property type="project" value="UniProtKB-KW"/>
</dbReference>
<evidence type="ECO:0000313" key="1">
    <source>
        <dbReference type="EMBL" id="MDQ0415421.1"/>
    </source>
</evidence>
<dbReference type="SUPFAM" id="SSF56801">
    <property type="entry name" value="Acetyl-CoA synthetase-like"/>
    <property type="match status" value="1"/>
</dbReference>
<dbReference type="RefSeq" id="WP_157841635.1">
    <property type="nucleotide sequence ID" value="NZ_JAUSUN010000033.1"/>
</dbReference>
<name>A0ABU0G0V7_9BACI</name>
<keyword evidence="1" id="KW-0436">Ligase</keyword>
<dbReference type="EMBL" id="JAUSUN010000033">
    <property type="protein sequence ID" value="MDQ0415421.1"/>
    <property type="molecule type" value="Genomic_DNA"/>
</dbReference>
<proteinExistence type="predicted"/>
<reference evidence="1 2" key="1">
    <citation type="submission" date="2023-07" db="EMBL/GenBank/DDBJ databases">
        <title>Genomic Encyclopedia of Type Strains, Phase IV (KMG-IV): sequencing the most valuable type-strain genomes for metagenomic binning, comparative biology and taxonomic classification.</title>
        <authorList>
            <person name="Goeker M."/>
        </authorList>
    </citation>
    <scope>NUCLEOTIDE SEQUENCE [LARGE SCALE GENOMIC DNA]</scope>
    <source>
        <strain evidence="1 2">DSM 19598</strain>
    </source>
</reference>
<sequence>MNIVEALEINTERQPLHEALHYEDRRYNYFEFNESVNKLANGLLEHRMKNGASL</sequence>
<dbReference type="Proteomes" id="UP001242313">
    <property type="component" value="Unassembled WGS sequence"/>
</dbReference>
<gene>
    <name evidence="1" type="ORF">J2S25_003648</name>
</gene>
<comment type="caution">
    <text evidence="1">The sequence shown here is derived from an EMBL/GenBank/DDBJ whole genome shotgun (WGS) entry which is preliminary data.</text>
</comment>
<accession>A0ABU0G0V7</accession>